<dbReference type="EMBL" id="BOOU01000091">
    <property type="protein sequence ID" value="GII81259.1"/>
    <property type="molecule type" value="Genomic_DNA"/>
</dbReference>
<organism evidence="14 15">
    <name type="scientific">Sphaerisporangium rufum</name>
    <dbReference type="NCBI Taxonomy" id="1381558"/>
    <lineage>
        <taxon>Bacteria</taxon>
        <taxon>Bacillati</taxon>
        <taxon>Actinomycetota</taxon>
        <taxon>Actinomycetes</taxon>
        <taxon>Streptosporangiales</taxon>
        <taxon>Streptosporangiaceae</taxon>
        <taxon>Sphaerisporangium</taxon>
    </lineage>
</organism>
<keyword evidence="4 10" id="KW-0963">Cytoplasm</keyword>
<dbReference type="Proteomes" id="UP000655287">
    <property type="component" value="Unassembled WGS sequence"/>
</dbReference>
<feature type="region of interest" description="Disordered" evidence="13">
    <location>
        <begin position="194"/>
        <end position="222"/>
    </location>
</feature>
<evidence type="ECO:0000256" key="6">
    <source>
        <dbReference type="ARBA" id="ARBA00023186"/>
    </source>
</evidence>
<comment type="function">
    <text evidence="7 10 11">Participates actively in the response to hyperosmotic and heat shock by preventing the aggregation of stress-denatured proteins, in association with DnaK and GrpE. It is the nucleotide exchange factor for DnaK and may function as a thermosensor. Unfolded proteins bind initially to DnaJ; upon interaction with the DnaJ-bound protein, DnaK hydrolyzes its bound ATP, resulting in the formation of a stable complex. GrpE releases ADP from DnaK; ATP binding to DnaK triggers the release of the substrate protein, thus completing the reaction cycle. Several rounds of ATP-dependent interactions between DnaJ, DnaK and GrpE are required for fully efficient folding.</text>
</comment>
<dbReference type="RefSeq" id="WP_203993239.1">
    <property type="nucleotide sequence ID" value="NZ_BOOU01000091.1"/>
</dbReference>
<dbReference type="GO" id="GO:0051087">
    <property type="term" value="F:protein-folding chaperone binding"/>
    <property type="evidence" value="ECO:0007669"/>
    <property type="project" value="InterPro"/>
</dbReference>
<feature type="region of interest" description="Disordered" evidence="13">
    <location>
        <begin position="1"/>
        <end position="60"/>
    </location>
</feature>
<dbReference type="InterPro" id="IPR000740">
    <property type="entry name" value="GrpE"/>
</dbReference>
<dbReference type="PANTHER" id="PTHR21237:SF23">
    <property type="entry name" value="GRPE PROTEIN HOMOLOG, MITOCHONDRIAL"/>
    <property type="match status" value="1"/>
</dbReference>
<evidence type="ECO:0000256" key="3">
    <source>
        <dbReference type="ARBA" id="ARBA00011738"/>
    </source>
</evidence>
<reference evidence="14" key="1">
    <citation type="submission" date="2021-01" db="EMBL/GenBank/DDBJ databases">
        <title>Whole genome shotgun sequence of Sphaerisporangium rufum NBRC 109079.</title>
        <authorList>
            <person name="Komaki H."/>
            <person name="Tamura T."/>
        </authorList>
    </citation>
    <scope>NUCLEOTIDE SEQUENCE</scope>
    <source>
        <strain evidence="14">NBRC 109079</strain>
    </source>
</reference>
<feature type="compositionally biased region" description="Basic and acidic residues" evidence="13">
    <location>
        <begin position="8"/>
        <end position="32"/>
    </location>
</feature>
<evidence type="ECO:0000256" key="13">
    <source>
        <dbReference type="SAM" id="MobiDB-lite"/>
    </source>
</evidence>
<comment type="similarity">
    <text evidence="2 10 12">Belongs to the GrpE family.</text>
</comment>
<dbReference type="Gene3D" id="2.30.22.10">
    <property type="entry name" value="Head domain of nucleotide exchange factor GrpE"/>
    <property type="match status" value="1"/>
</dbReference>
<evidence type="ECO:0000256" key="7">
    <source>
        <dbReference type="ARBA" id="ARBA00053401"/>
    </source>
</evidence>
<evidence type="ECO:0000256" key="4">
    <source>
        <dbReference type="ARBA" id="ARBA00022490"/>
    </source>
</evidence>
<dbReference type="InterPro" id="IPR009012">
    <property type="entry name" value="GrpE_head"/>
</dbReference>
<dbReference type="PANTHER" id="PTHR21237">
    <property type="entry name" value="GRPE PROTEIN"/>
    <property type="match status" value="1"/>
</dbReference>
<dbReference type="FunFam" id="2.30.22.10:FF:000001">
    <property type="entry name" value="Protein GrpE"/>
    <property type="match status" value="1"/>
</dbReference>
<sequence length="222" mass="23145">MTSPNPGSEHEGLVIRDNRRIDPETGKVREGAGKGAGQAPPAAPAEEPAPASGAGSGAAADLAAQLAERTADLQRLQAEYANYRKRVERDRVVVREQAVAGVLGEFLPVLDDIGRARDHGELTGGFAKVSEALETTVSKLGLATYGTKGDPFDPTVHEALMHSYSTEVTEPTCVEILQPGYRLGDRVLRPARVAVAEPEEPAAGGTGSGSEAGEAPADPEDN</sequence>
<protein>
    <recommendedName>
        <fullName evidence="8 10">Protein GrpE</fullName>
    </recommendedName>
    <alternativeName>
        <fullName evidence="9 10">HSP-70 cofactor</fullName>
    </alternativeName>
</protein>
<dbReference type="Pfam" id="PF01025">
    <property type="entry name" value="GrpE"/>
    <property type="match status" value="1"/>
</dbReference>
<dbReference type="PRINTS" id="PR00773">
    <property type="entry name" value="GRPEPROTEIN"/>
</dbReference>
<name>A0A919R893_9ACTN</name>
<dbReference type="HAMAP" id="MF_01151">
    <property type="entry name" value="GrpE"/>
    <property type="match status" value="1"/>
</dbReference>
<feature type="compositionally biased region" description="Low complexity" evidence="13">
    <location>
        <begin position="37"/>
        <end position="60"/>
    </location>
</feature>
<dbReference type="SUPFAM" id="SSF51064">
    <property type="entry name" value="Head domain of nucleotide exchange factor GrpE"/>
    <property type="match status" value="1"/>
</dbReference>
<accession>A0A919R893</accession>
<evidence type="ECO:0000256" key="10">
    <source>
        <dbReference type="HAMAP-Rule" id="MF_01151"/>
    </source>
</evidence>
<evidence type="ECO:0000313" key="15">
    <source>
        <dbReference type="Proteomes" id="UP000655287"/>
    </source>
</evidence>
<proteinExistence type="inferred from homology"/>
<dbReference type="AlphaFoldDB" id="A0A919R893"/>
<comment type="subunit">
    <text evidence="3 10">Homodimer.</text>
</comment>
<dbReference type="Gene3D" id="3.90.20.20">
    <property type="match status" value="1"/>
</dbReference>
<comment type="subcellular location">
    <subcellularLocation>
        <location evidence="1 10">Cytoplasm</location>
    </subcellularLocation>
</comment>
<evidence type="ECO:0000256" key="1">
    <source>
        <dbReference type="ARBA" id="ARBA00004496"/>
    </source>
</evidence>
<dbReference type="GO" id="GO:0042803">
    <property type="term" value="F:protein homodimerization activity"/>
    <property type="evidence" value="ECO:0007669"/>
    <property type="project" value="InterPro"/>
</dbReference>
<dbReference type="GO" id="GO:0005737">
    <property type="term" value="C:cytoplasm"/>
    <property type="evidence" value="ECO:0007669"/>
    <property type="project" value="UniProtKB-SubCell"/>
</dbReference>
<dbReference type="GO" id="GO:0000774">
    <property type="term" value="F:adenyl-nucleotide exchange factor activity"/>
    <property type="evidence" value="ECO:0007669"/>
    <property type="project" value="InterPro"/>
</dbReference>
<evidence type="ECO:0000256" key="12">
    <source>
        <dbReference type="RuleBase" id="RU004478"/>
    </source>
</evidence>
<evidence type="ECO:0000256" key="5">
    <source>
        <dbReference type="ARBA" id="ARBA00023016"/>
    </source>
</evidence>
<evidence type="ECO:0000256" key="2">
    <source>
        <dbReference type="ARBA" id="ARBA00009054"/>
    </source>
</evidence>
<dbReference type="SUPFAM" id="SSF58014">
    <property type="entry name" value="Coiled-coil domain of nucleotide exchange factor GrpE"/>
    <property type="match status" value="1"/>
</dbReference>
<evidence type="ECO:0000256" key="9">
    <source>
        <dbReference type="ARBA" id="ARBA00076414"/>
    </source>
</evidence>
<dbReference type="GO" id="GO:0006457">
    <property type="term" value="P:protein folding"/>
    <property type="evidence" value="ECO:0007669"/>
    <property type="project" value="InterPro"/>
</dbReference>
<dbReference type="CDD" id="cd00446">
    <property type="entry name" value="GrpE"/>
    <property type="match status" value="1"/>
</dbReference>
<keyword evidence="5 10" id="KW-0346">Stress response</keyword>
<gene>
    <name evidence="10" type="primary">grpE</name>
    <name evidence="14" type="ORF">Sru01_62410</name>
</gene>
<comment type="caution">
    <text evidence="14">The sequence shown here is derived from an EMBL/GenBank/DDBJ whole genome shotgun (WGS) entry which is preliminary data.</text>
</comment>
<evidence type="ECO:0000313" key="14">
    <source>
        <dbReference type="EMBL" id="GII81259.1"/>
    </source>
</evidence>
<dbReference type="InterPro" id="IPR013805">
    <property type="entry name" value="GrpE_CC"/>
</dbReference>
<keyword evidence="15" id="KW-1185">Reference proteome</keyword>
<dbReference type="NCBIfam" id="NF010760">
    <property type="entry name" value="PRK14163.1"/>
    <property type="match status" value="1"/>
</dbReference>
<dbReference type="PROSITE" id="PS01071">
    <property type="entry name" value="GRPE"/>
    <property type="match status" value="1"/>
</dbReference>
<dbReference type="GO" id="GO:0051082">
    <property type="term" value="F:unfolded protein binding"/>
    <property type="evidence" value="ECO:0007669"/>
    <property type="project" value="TreeGrafter"/>
</dbReference>
<keyword evidence="6 10" id="KW-0143">Chaperone</keyword>
<evidence type="ECO:0000256" key="8">
    <source>
        <dbReference type="ARBA" id="ARBA00072274"/>
    </source>
</evidence>
<evidence type="ECO:0000256" key="11">
    <source>
        <dbReference type="RuleBase" id="RU000639"/>
    </source>
</evidence>